<dbReference type="AlphaFoldDB" id="A0A8H4N0X2"/>
<keyword evidence="6" id="KW-1185">Reference proteome</keyword>
<evidence type="ECO:0000313" key="5">
    <source>
        <dbReference type="EMBL" id="KAF4302021.1"/>
    </source>
</evidence>
<dbReference type="GO" id="GO:0070125">
    <property type="term" value="P:mitochondrial translational elongation"/>
    <property type="evidence" value="ECO:0007669"/>
    <property type="project" value="TreeGrafter"/>
</dbReference>
<evidence type="ECO:0000256" key="2">
    <source>
        <dbReference type="SAM" id="MobiDB-lite"/>
    </source>
</evidence>
<dbReference type="GO" id="GO:0061749">
    <property type="term" value="F:forked DNA-dependent helicase activity"/>
    <property type="evidence" value="ECO:0007669"/>
    <property type="project" value="TreeGrafter"/>
</dbReference>
<comment type="caution">
    <text evidence="5">The sequence shown here is derived from an EMBL/GenBank/DDBJ whole genome shotgun (WGS) entry which is preliminary data.</text>
</comment>
<sequence length="667" mass="74584">MLRISRHALRGIVYGPRLPIRVTGVRHASPEARAAPADAPQLPDSPPPPPLTKSRIQLRDYQEECIQSVLAYLARGQKRLGVSLATGSGKTVIFTQLIDRVVPPNKHATQTLILAHRRELVEQAARHCTNAYPEKTVDVEMGSVHASGAADITVASVQSIMSGDRIEKFDPKRFKLVLVDEAHHIVASSYLEALDWFGLKNDTNPNTALVGVSATFSRFDGKKLGAVIDHVVYHKDYVQMIEDKWLSDVIFTTVVSKADVSKVKLGANGDFQAGALSKAVNTDETNEITVRCWMAKAADRESTLVFCVDLAHLTGLTATFRKHGIDAKYVTGDTPNKIRAERIDAFKRREYPVLLNCGVFTEGTDIPNIDCVVLSRPTRSRSLLIQMIGRGMRLHTGKENCHIIDMVATLETGVITTPTLLGLDPDAMLDYASAEDAKKIKERKEEEKLREKELSQVQPGTSAGPTEIRSTVTFTEYSSIHELLEDTSGDQNVRRISNFAWVCVGEERFMLTCTESGYLTVERNEEQFIVKFTKPIPARHRRGGSAPYYKPQVIAEAETLEHAIHSADTFAADTFPLLFIDKWASWRKKPASEAQLEFLNKRRDKDHQLTAEDITKGRAQDMITRIRHGAKGRFEKIRMQNAKRERERRQFEKLNPTVQVGPLGRDA</sequence>
<dbReference type="EMBL" id="WWBZ02000073">
    <property type="protein sequence ID" value="KAF4302021.1"/>
    <property type="molecule type" value="Genomic_DNA"/>
</dbReference>
<dbReference type="Proteomes" id="UP000572817">
    <property type="component" value="Unassembled WGS sequence"/>
</dbReference>
<dbReference type="InterPro" id="IPR050742">
    <property type="entry name" value="Helicase_Restrict-Modif_Enz"/>
</dbReference>
<dbReference type="PROSITE" id="PS51194">
    <property type="entry name" value="HELICASE_CTER"/>
    <property type="match status" value="1"/>
</dbReference>
<feature type="compositionally biased region" description="Polar residues" evidence="2">
    <location>
        <begin position="455"/>
        <end position="466"/>
    </location>
</feature>
<dbReference type="PROSITE" id="PS51192">
    <property type="entry name" value="HELICASE_ATP_BIND_1"/>
    <property type="match status" value="1"/>
</dbReference>
<dbReference type="CDD" id="cd18032">
    <property type="entry name" value="DEXHc_RE_I_III_res"/>
    <property type="match status" value="1"/>
</dbReference>
<dbReference type="InterPro" id="IPR001650">
    <property type="entry name" value="Helicase_C-like"/>
</dbReference>
<feature type="compositionally biased region" description="Basic and acidic residues" evidence="2">
    <location>
        <begin position="443"/>
        <end position="454"/>
    </location>
</feature>
<dbReference type="Pfam" id="PF04851">
    <property type="entry name" value="ResIII"/>
    <property type="match status" value="1"/>
</dbReference>
<dbReference type="GO" id="GO:0000403">
    <property type="term" value="F:Y-form DNA binding"/>
    <property type="evidence" value="ECO:0007669"/>
    <property type="project" value="TreeGrafter"/>
</dbReference>
<dbReference type="GO" id="GO:0036121">
    <property type="term" value="F:double-stranded DNA helicase activity"/>
    <property type="evidence" value="ECO:0007669"/>
    <property type="project" value="TreeGrafter"/>
</dbReference>
<dbReference type="SUPFAM" id="SSF52540">
    <property type="entry name" value="P-loop containing nucleoside triphosphate hydrolases"/>
    <property type="match status" value="1"/>
</dbReference>
<dbReference type="PANTHER" id="PTHR47396">
    <property type="entry name" value="TYPE I RESTRICTION ENZYME ECOKI R PROTEIN"/>
    <property type="match status" value="1"/>
</dbReference>
<dbReference type="OrthoDB" id="16911at2759"/>
<dbReference type="InterPro" id="IPR014001">
    <property type="entry name" value="Helicase_ATP-bd"/>
</dbReference>
<dbReference type="InterPro" id="IPR006935">
    <property type="entry name" value="Helicase/UvrB_N"/>
</dbReference>
<organism evidence="5 6">
    <name type="scientific">Botryosphaeria dothidea</name>
    <dbReference type="NCBI Taxonomy" id="55169"/>
    <lineage>
        <taxon>Eukaryota</taxon>
        <taxon>Fungi</taxon>
        <taxon>Dikarya</taxon>
        <taxon>Ascomycota</taxon>
        <taxon>Pezizomycotina</taxon>
        <taxon>Dothideomycetes</taxon>
        <taxon>Dothideomycetes incertae sedis</taxon>
        <taxon>Botryosphaeriales</taxon>
        <taxon>Botryosphaeriaceae</taxon>
        <taxon>Botryosphaeria</taxon>
    </lineage>
</organism>
<evidence type="ECO:0000259" key="3">
    <source>
        <dbReference type="PROSITE" id="PS51192"/>
    </source>
</evidence>
<proteinExistence type="predicted"/>
<dbReference type="GO" id="GO:0016787">
    <property type="term" value="F:hydrolase activity"/>
    <property type="evidence" value="ECO:0007669"/>
    <property type="project" value="InterPro"/>
</dbReference>
<feature type="region of interest" description="Disordered" evidence="2">
    <location>
        <begin position="443"/>
        <end position="466"/>
    </location>
</feature>
<dbReference type="Pfam" id="PF00271">
    <property type="entry name" value="Helicase_C"/>
    <property type="match status" value="1"/>
</dbReference>
<dbReference type="GO" id="GO:0005759">
    <property type="term" value="C:mitochondrial matrix"/>
    <property type="evidence" value="ECO:0007669"/>
    <property type="project" value="TreeGrafter"/>
</dbReference>
<feature type="region of interest" description="Disordered" evidence="2">
    <location>
        <begin position="642"/>
        <end position="667"/>
    </location>
</feature>
<dbReference type="SMART" id="SM00487">
    <property type="entry name" value="DEXDc"/>
    <property type="match status" value="1"/>
</dbReference>
<feature type="compositionally biased region" description="Basic and acidic residues" evidence="2">
    <location>
        <begin position="642"/>
        <end position="652"/>
    </location>
</feature>
<reference evidence="5" key="1">
    <citation type="submission" date="2020-04" db="EMBL/GenBank/DDBJ databases">
        <title>Genome Assembly and Annotation of Botryosphaeria dothidea sdau 11-99, a Latent Pathogen of Apple Fruit Ring Rot in China.</title>
        <authorList>
            <person name="Yu C."/>
            <person name="Diao Y."/>
            <person name="Lu Q."/>
            <person name="Zhao J."/>
            <person name="Cui S."/>
            <person name="Peng C."/>
            <person name="He B."/>
            <person name="Liu H."/>
        </authorList>
    </citation>
    <scope>NUCLEOTIDE SEQUENCE [LARGE SCALE GENOMIC DNA]</scope>
    <source>
        <strain evidence="5">Sdau11-99</strain>
    </source>
</reference>
<keyword evidence="1 5" id="KW-0547">Nucleotide-binding</keyword>
<dbReference type="GO" id="GO:0032042">
    <property type="term" value="P:mitochondrial DNA metabolic process"/>
    <property type="evidence" value="ECO:0007669"/>
    <property type="project" value="TreeGrafter"/>
</dbReference>
<feature type="compositionally biased region" description="Low complexity" evidence="2">
    <location>
        <begin position="31"/>
        <end position="42"/>
    </location>
</feature>
<dbReference type="SMART" id="SM00490">
    <property type="entry name" value="HELICc"/>
    <property type="match status" value="1"/>
</dbReference>
<evidence type="ECO:0000259" key="4">
    <source>
        <dbReference type="PROSITE" id="PS51194"/>
    </source>
</evidence>
<dbReference type="InterPro" id="IPR027417">
    <property type="entry name" value="P-loop_NTPase"/>
</dbReference>
<dbReference type="Gene3D" id="3.40.50.300">
    <property type="entry name" value="P-loop containing nucleotide triphosphate hydrolases"/>
    <property type="match status" value="2"/>
</dbReference>
<feature type="domain" description="Helicase ATP-binding" evidence="3">
    <location>
        <begin position="71"/>
        <end position="234"/>
    </location>
</feature>
<keyword evidence="1 5" id="KW-0347">Helicase</keyword>
<name>A0A8H4N0X2_9PEZI</name>
<dbReference type="PANTHER" id="PTHR47396:SF1">
    <property type="entry name" value="ATP-DEPENDENT HELICASE IRC3-RELATED"/>
    <property type="match status" value="1"/>
</dbReference>
<evidence type="ECO:0000313" key="6">
    <source>
        <dbReference type="Proteomes" id="UP000572817"/>
    </source>
</evidence>
<accession>A0A8H4N0X2</accession>
<keyword evidence="1 5" id="KW-0378">Hydrolase</keyword>
<dbReference type="CDD" id="cd18799">
    <property type="entry name" value="SF2_C_EcoAI-like"/>
    <property type="match status" value="1"/>
</dbReference>
<protein>
    <submittedName>
        <fullName evidence="5">Helicase</fullName>
    </submittedName>
</protein>
<dbReference type="GO" id="GO:0005524">
    <property type="term" value="F:ATP binding"/>
    <property type="evidence" value="ECO:0007669"/>
    <property type="project" value="InterPro"/>
</dbReference>
<feature type="region of interest" description="Disordered" evidence="2">
    <location>
        <begin position="29"/>
        <end position="52"/>
    </location>
</feature>
<gene>
    <name evidence="5" type="ORF">GTA08_BOTSDO10130</name>
</gene>
<evidence type="ECO:0000256" key="1">
    <source>
        <dbReference type="ARBA" id="ARBA00022806"/>
    </source>
</evidence>
<keyword evidence="1 5" id="KW-0067">ATP-binding</keyword>
<feature type="domain" description="Helicase C-terminal" evidence="4">
    <location>
        <begin position="289"/>
        <end position="455"/>
    </location>
</feature>